<reference evidence="2 3" key="1">
    <citation type="submission" date="2018-08" db="EMBL/GenBank/DDBJ databases">
        <title>Complete genome sequencing of Blastochloris tepida GI.</title>
        <authorList>
            <person name="Tsukatani Y."/>
            <person name="Mori H."/>
        </authorList>
    </citation>
    <scope>NUCLEOTIDE SEQUENCE [LARGE SCALE GENOMIC DNA]</scope>
    <source>
        <strain evidence="2 3">GI</strain>
    </source>
</reference>
<accession>A0A348G535</accession>
<dbReference type="KEGG" id="blag:BLTE_33530"/>
<evidence type="ECO:0000313" key="3">
    <source>
        <dbReference type="Proteomes" id="UP000266934"/>
    </source>
</evidence>
<protein>
    <submittedName>
        <fullName evidence="2">N-acetyltransferase</fullName>
    </submittedName>
</protein>
<name>A0A348G535_9HYPH</name>
<dbReference type="InterPro" id="IPR000182">
    <property type="entry name" value="GNAT_dom"/>
</dbReference>
<dbReference type="PROSITE" id="PS51186">
    <property type="entry name" value="GNAT"/>
    <property type="match status" value="1"/>
</dbReference>
<dbReference type="CDD" id="cd04301">
    <property type="entry name" value="NAT_SF"/>
    <property type="match status" value="1"/>
</dbReference>
<gene>
    <name evidence="2" type="ORF">BLTE_33530</name>
</gene>
<evidence type="ECO:0000313" key="2">
    <source>
        <dbReference type="EMBL" id="BBF94668.1"/>
    </source>
</evidence>
<proteinExistence type="predicted"/>
<keyword evidence="2" id="KW-0808">Transferase</keyword>
<dbReference type="SUPFAM" id="SSF55729">
    <property type="entry name" value="Acyl-CoA N-acyltransferases (Nat)"/>
    <property type="match status" value="1"/>
</dbReference>
<dbReference type="Proteomes" id="UP000266934">
    <property type="component" value="Chromosome"/>
</dbReference>
<dbReference type="PANTHER" id="PTHR43072:SF8">
    <property type="entry name" value="ACYLTRANSFERASE FABY-RELATED"/>
    <property type="match status" value="1"/>
</dbReference>
<dbReference type="PANTHER" id="PTHR43072">
    <property type="entry name" value="N-ACETYLTRANSFERASE"/>
    <property type="match status" value="1"/>
</dbReference>
<dbReference type="EMBL" id="AP018907">
    <property type="protein sequence ID" value="BBF94668.1"/>
    <property type="molecule type" value="Genomic_DNA"/>
</dbReference>
<dbReference type="Gene3D" id="3.40.630.30">
    <property type="match status" value="1"/>
</dbReference>
<dbReference type="AlphaFoldDB" id="A0A348G535"/>
<dbReference type="Pfam" id="PF00583">
    <property type="entry name" value="Acetyltransf_1"/>
    <property type="match status" value="1"/>
</dbReference>
<dbReference type="RefSeq" id="WP_244600033.1">
    <property type="nucleotide sequence ID" value="NZ_AP018907.1"/>
</dbReference>
<evidence type="ECO:0000259" key="1">
    <source>
        <dbReference type="PROSITE" id="PS51186"/>
    </source>
</evidence>
<sequence>MSCAFEMTRAFEMSCAFEIRPAAAGDFPAIAAIYAEAVRTGTASFELDPPDVAEMRRRFAAVTAFGGPYLVAVGDGRVLGYAYAGAYRTRPAYRFTVEDSIYLDASARGRGVGRALLGRLIADCTAAGFRQMVAVIGDQANAASIGLHAALGFHMVGSLVSTGWKHGRWLDSVLMQRPLGEGDGTPPPGR</sequence>
<feature type="domain" description="N-acetyltransferase" evidence="1">
    <location>
        <begin position="17"/>
        <end position="180"/>
    </location>
</feature>
<keyword evidence="3" id="KW-1185">Reference proteome</keyword>
<organism evidence="2 3">
    <name type="scientific">Blastochloris tepida</name>
    <dbReference type="NCBI Taxonomy" id="2233851"/>
    <lineage>
        <taxon>Bacteria</taxon>
        <taxon>Pseudomonadati</taxon>
        <taxon>Pseudomonadota</taxon>
        <taxon>Alphaproteobacteria</taxon>
        <taxon>Hyphomicrobiales</taxon>
        <taxon>Blastochloridaceae</taxon>
        <taxon>Blastochloris</taxon>
    </lineage>
</organism>
<dbReference type="InterPro" id="IPR016181">
    <property type="entry name" value="Acyl_CoA_acyltransferase"/>
</dbReference>
<dbReference type="GO" id="GO:0016747">
    <property type="term" value="F:acyltransferase activity, transferring groups other than amino-acyl groups"/>
    <property type="evidence" value="ECO:0007669"/>
    <property type="project" value="InterPro"/>
</dbReference>